<dbReference type="KEGG" id="bha:BH2932"/>
<reference evidence="7 8" key="1">
    <citation type="journal article" date="2000" name="Nucleic Acids Res.">
        <title>Complete genome sequence of the alkaliphilic bacterium Bacillus halodurans and genomic sequence comparison with Bacillus subtilis.</title>
        <authorList>
            <person name="Takami H."/>
            <person name="Nakasone K."/>
            <person name="Takaki Y."/>
            <person name="Maeno G."/>
            <person name="Sasaki R."/>
            <person name="Masui N."/>
            <person name="Fuji F."/>
            <person name="Hirama C."/>
            <person name="Nakamura Y."/>
            <person name="Ogasawara N."/>
            <person name="Kuhara S."/>
            <person name="Horikoshi K."/>
        </authorList>
    </citation>
    <scope>NUCLEOTIDE SEQUENCE [LARGE SCALE GENOMIC DNA]</scope>
    <source>
        <strain evidence="8">ATCC BAA-125 / DSM 18197 / FERM 7344 / JCM 9153 / C-125</strain>
    </source>
</reference>
<protein>
    <submittedName>
        <fullName evidence="7">BH2932 protein</fullName>
    </submittedName>
</protein>
<proteinExistence type="predicted"/>
<dbReference type="PIR" id="D84016">
    <property type="entry name" value="D84016"/>
</dbReference>
<feature type="transmembrane region" description="Helical" evidence="6">
    <location>
        <begin position="36"/>
        <end position="60"/>
    </location>
</feature>
<feature type="transmembrane region" description="Helical" evidence="6">
    <location>
        <begin position="155"/>
        <end position="176"/>
    </location>
</feature>
<accession>Q9K8S1</accession>
<keyword evidence="8" id="KW-1185">Reference proteome</keyword>
<evidence type="ECO:0000256" key="4">
    <source>
        <dbReference type="ARBA" id="ARBA00022989"/>
    </source>
</evidence>
<dbReference type="GO" id="GO:0015171">
    <property type="term" value="F:amino acid transmembrane transporter activity"/>
    <property type="evidence" value="ECO:0007669"/>
    <property type="project" value="TreeGrafter"/>
</dbReference>
<dbReference type="RefSeq" id="WP_010899078.1">
    <property type="nucleotide sequence ID" value="NC_002570.2"/>
</dbReference>
<keyword evidence="5 6" id="KW-0472">Membrane</keyword>
<keyword evidence="3 6" id="KW-0812">Transmembrane</keyword>
<keyword evidence="4 6" id="KW-1133">Transmembrane helix</keyword>
<dbReference type="HOGENOM" id="CLU_079569_0_1_9"/>
<dbReference type="DNASU" id="893086"/>
<evidence type="ECO:0000256" key="2">
    <source>
        <dbReference type="ARBA" id="ARBA00022475"/>
    </source>
</evidence>
<gene>
    <name evidence="7" type="ordered locus">BH2932</name>
</gene>
<evidence type="ECO:0000313" key="8">
    <source>
        <dbReference type="Proteomes" id="UP000001258"/>
    </source>
</evidence>
<dbReference type="EMBL" id="BA000004">
    <property type="protein sequence ID" value="BAB06651.1"/>
    <property type="molecule type" value="Genomic_DNA"/>
</dbReference>
<dbReference type="Proteomes" id="UP000001258">
    <property type="component" value="Chromosome"/>
</dbReference>
<dbReference type="OrthoDB" id="9784202at2"/>
<organism evidence="7 8">
    <name type="scientific">Halalkalibacterium halodurans (strain ATCC BAA-125 / DSM 18197 / FERM 7344 / JCM 9153 / C-125)</name>
    <name type="common">Bacillus halodurans</name>
    <dbReference type="NCBI Taxonomy" id="272558"/>
    <lineage>
        <taxon>Bacteria</taxon>
        <taxon>Bacillati</taxon>
        <taxon>Bacillota</taxon>
        <taxon>Bacilli</taxon>
        <taxon>Bacillales</taxon>
        <taxon>Bacillaceae</taxon>
        <taxon>Halalkalibacterium (ex Joshi et al. 2022)</taxon>
    </lineage>
</organism>
<dbReference type="PIRSF" id="PIRSF006324">
    <property type="entry name" value="LeuE"/>
    <property type="match status" value="1"/>
</dbReference>
<comment type="subcellular location">
    <subcellularLocation>
        <location evidence="1">Cell membrane</location>
        <topology evidence="1">Multi-pass membrane protein</topology>
    </subcellularLocation>
</comment>
<evidence type="ECO:0000256" key="5">
    <source>
        <dbReference type="ARBA" id="ARBA00023136"/>
    </source>
</evidence>
<sequence length="210" mass="23712">MFVEVFIVGLLAGMSPGPDFFIVMKNSLGFGARVGILTSLGIASALIVHITYTVLGFAFLIETYPALFFTIQLLGAAYLIWLGFHAIRSSPPKKEEAEIEETQPIQSTKDSKSSIQGFKEGFITNLLNPKAALFFLSIFSQFITPQTADWVRWMYGLEVVVAVGLWFSFLAIFISYKHFRRFYQTHSYWFDRFLGAALLFFAIRIIIGAF</sequence>
<keyword evidence="2" id="KW-1003">Cell membrane</keyword>
<dbReference type="AlphaFoldDB" id="Q9K8S1"/>
<evidence type="ECO:0000313" key="7">
    <source>
        <dbReference type="EMBL" id="BAB06651.1"/>
    </source>
</evidence>
<name>Q9K8S1_HALH5</name>
<feature type="transmembrane region" description="Helical" evidence="6">
    <location>
        <begin position="122"/>
        <end position="143"/>
    </location>
</feature>
<feature type="transmembrane region" description="Helical" evidence="6">
    <location>
        <begin position="66"/>
        <end position="84"/>
    </location>
</feature>
<evidence type="ECO:0000256" key="1">
    <source>
        <dbReference type="ARBA" id="ARBA00004651"/>
    </source>
</evidence>
<evidence type="ECO:0000256" key="6">
    <source>
        <dbReference type="SAM" id="Phobius"/>
    </source>
</evidence>
<feature type="transmembrane region" description="Helical" evidence="6">
    <location>
        <begin position="188"/>
        <end position="207"/>
    </location>
</feature>
<evidence type="ECO:0000256" key="3">
    <source>
        <dbReference type="ARBA" id="ARBA00022692"/>
    </source>
</evidence>
<dbReference type="InterPro" id="IPR001123">
    <property type="entry name" value="LeuE-type"/>
</dbReference>
<dbReference type="PANTHER" id="PTHR30086:SF20">
    <property type="entry name" value="ARGININE EXPORTER PROTEIN ARGO-RELATED"/>
    <property type="match status" value="1"/>
</dbReference>
<feature type="transmembrane region" description="Helical" evidence="6">
    <location>
        <begin position="6"/>
        <end position="24"/>
    </location>
</feature>
<dbReference type="eggNOG" id="COG1280">
    <property type="taxonomic scope" value="Bacteria"/>
</dbReference>
<dbReference type="PANTHER" id="PTHR30086">
    <property type="entry name" value="ARGININE EXPORTER PROTEIN ARGO"/>
    <property type="match status" value="1"/>
</dbReference>
<dbReference type="Pfam" id="PF01810">
    <property type="entry name" value="LysE"/>
    <property type="match status" value="1"/>
</dbReference>
<dbReference type="GO" id="GO:0005886">
    <property type="term" value="C:plasma membrane"/>
    <property type="evidence" value="ECO:0007669"/>
    <property type="project" value="UniProtKB-SubCell"/>
</dbReference>